<evidence type="ECO:0000256" key="1">
    <source>
        <dbReference type="SAM" id="Phobius"/>
    </source>
</evidence>
<dbReference type="Proteomes" id="UP001595617">
    <property type="component" value="Unassembled WGS sequence"/>
</dbReference>
<proteinExistence type="predicted"/>
<keyword evidence="1" id="KW-1133">Transmembrane helix</keyword>
<feature type="signal peptide" evidence="2">
    <location>
        <begin position="1"/>
        <end position="22"/>
    </location>
</feature>
<keyword evidence="2" id="KW-0732">Signal</keyword>
<dbReference type="EMBL" id="JBHRYR010000002">
    <property type="protein sequence ID" value="MFC3851973.1"/>
    <property type="molecule type" value="Genomic_DNA"/>
</dbReference>
<evidence type="ECO:0000313" key="4">
    <source>
        <dbReference type="EMBL" id="MFC3851973.1"/>
    </source>
</evidence>
<feature type="chain" id="PRO_5046320255" evidence="2">
    <location>
        <begin position="23"/>
        <end position="258"/>
    </location>
</feature>
<organism evidence="4 5">
    <name type="scientific">Saccharospirillum mangrovi</name>
    <dbReference type="NCBI Taxonomy" id="2161747"/>
    <lineage>
        <taxon>Bacteria</taxon>
        <taxon>Pseudomonadati</taxon>
        <taxon>Pseudomonadota</taxon>
        <taxon>Gammaproteobacteria</taxon>
        <taxon>Oceanospirillales</taxon>
        <taxon>Saccharospirillaceae</taxon>
        <taxon>Saccharospirillum</taxon>
    </lineage>
</organism>
<evidence type="ECO:0000259" key="3">
    <source>
        <dbReference type="Pfam" id="PF07589"/>
    </source>
</evidence>
<evidence type="ECO:0000313" key="5">
    <source>
        <dbReference type="Proteomes" id="UP001595617"/>
    </source>
</evidence>
<evidence type="ECO:0000256" key="2">
    <source>
        <dbReference type="SAM" id="SignalP"/>
    </source>
</evidence>
<dbReference type="InterPro" id="IPR013424">
    <property type="entry name" value="Ice-binding_C"/>
</dbReference>
<reference evidence="5" key="1">
    <citation type="journal article" date="2019" name="Int. J. Syst. Evol. Microbiol.">
        <title>The Global Catalogue of Microorganisms (GCM) 10K type strain sequencing project: providing services to taxonomists for standard genome sequencing and annotation.</title>
        <authorList>
            <consortium name="The Broad Institute Genomics Platform"/>
            <consortium name="The Broad Institute Genome Sequencing Center for Infectious Disease"/>
            <person name="Wu L."/>
            <person name="Ma J."/>
        </authorList>
    </citation>
    <scope>NUCLEOTIDE SEQUENCE [LARGE SCALE GENOMIC DNA]</scope>
    <source>
        <strain evidence="5">IBRC 10765</strain>
    </source>
</reference>
<dbReference type="Pfam" id="PF07589">
    <property type="entry name" value="PEP-CTERM"/>
    <property type="match status" value="1"/>
</dbReference>
<keyword evidence="1" id="KW-0472">Membrane</keyword>
<keyword evidence="1" id="KW-0812">Transmembrane</keyword>
<name>A0ABV7ZTT6_9GAMM</name>
<keyword evidence="5" id="KW-1185">Reference proteome</keyword>
<feature type="domain" description="Ice-binding protein C-terminal" evidence="3">
    <location>
        <begin position="232"/>
        <end position="253"/>
    </location>
</feature>
<feature type="transmembrane region" description="Helical" evidence="1">
    <location>
        <begin position="235"/>
        <end position="251"/>
    </location>
</feature>
<dbReference type="NCBIfam" id="TIGR02595">
    <property type="entry name" value="PEP_CTERM"/>
    <property type="match status" value="1"/>
</dbReference>
<sequence length="258" mass="27423">MKWTLSLGIALISASLTSTVFASPITVTDTYIGSKQHSHGDVIGLDSQFDIQSATITQTGSQFTFDIATNFAQKSGQLFNAYTVGGTGIGYGDLFLTSEWTPFGSAPFTQDDATTGTQWTYGLVLSDRYNNNGGTVSLFALTGSNTQTALMSDDLMQGNAQWRDGQEVIVDTASAQTQWLGDVGTWAVSNALLSISADLSLSSLTSASTMAFHWGMTCANDVIEGMIDLVMVPEPSTFALLLVGLIGLGAVRRRMHQA</sequence>
<accession>A0ABV7ZTT6</accession>
<dbReference type="RefSeq" id="WP_380693575.1">
    <property type="nucleotide sequence ID" value="NZ_JBHRYR010000002.1"/>
</dbReference>
<comment type="caution">
    <text evidence="4">The sequence shown here is derived from an EMBL/GenBank/DDBJ whole genome shotgun (WGS) entry which is preliminary data.</text>
</comment>
<gene>
    <name evidence="4" type="ORF">ACFOOG_03915</name>
</gene>
<protein>
    <submittedName>
        <fullName evidence="4">PEP-CTERM sorting domain-containing protein</fullName>
    </submittedName>
</protein>